<dbReference type="InterPro" id="IPR036390">
    <property type="entry name" value="WH_DNA-bd_sf"/>
</dbReference>
<dbReference type="RefSeq" id="WP_161257648.1">
    <property type="nucleotide sequence ID" value="NZ_WXEY01000007.1"/>
</dbReference>
<evidence type="ECO:0000256" key="3">
    <source>
        <dbReference type="ARBA" id="ARBA00023163"/>
    </source>
</evidence>
<dbReference type="AlphaFoldDB" id="A0A845L3U5"/>
<evidence type="ECO:0000256" key="4">
    <source>
        <dbReference type="SAM" id="MobiDB-lite"/>
    </source>
</evidence>
<dbReference type="Pfam" id="PF01047">
    <property type="entry name" value="MarR"/>
    <property type="match status" value="1"/>
</dbReference>
<dbReference type="PROSITE" id="PS50995">
    <property type="entry name" value="HTH_MARR_2"/>
    <property type="match status" value="1"/>
</dbReference>
<evidence type="ECO:0000313" key="7">
    <source>
        <dbReference type="Proteomes" id="UP000463470"/>
    </source>
</evidence>
<evidence type="ECO:0000259" key="5">
    <source>
        <dbReference type="PROSITE" id="PS50995"/>
    </source>
</evidence>
<feature type="domain" description="HTH marR-type" evidence="5">
    <location>
        <begin position="52"/>
        <end position="183"/>
    </location>
</feature>
<keyword evidence="3" id="KW-0804">Transcription</keyword>
<dbReference type="OrthoDB" id="163346at2"/>
<accession>A0A845L3U5</accession>
<dbReference type="PANTHER" id="PTHR33164:SF43">
    <property type="entry name" value="HTH-TYPE TRANSCRIPTIONAL REPRESSOR YETL"/>
    <property type="match status" value="1"/>
</dbReference>
<feature type="compositionally biased region" description="Polar residues" evidence="4">
    <location>
        <begin position="1"/>
        <end position="10"/>
    </location>
</feature>
<name>A0A845L3U5_9FIRM</name>
<feature type="region of interest" description="Disordered" evidence="4">
    <location>
        <begin position="1"/>
        <end position="45"/>
    </location>
</feature>
<dbReference type="EMBL" id="WXEY01000007">
    <property type="protein sequence ID" value="MZP29695.1"/>
    <property type="molecule type" value="Genomic_DNA"/>
</dbReference>
<keyword evidence="1" id="KW-0805">Transcription regulation</keyword>
<protein>
    <submittedName>
        <fullName evidence="6">MarR family transcriptional regulator</fullName>
    </submittedName>
</protein>
<sequence length="190" mass="21588">MDAETVNTGKANKKQPNRQKNDAQSADGTQNQPDGTQNQSDATQNEEATLAGRDFFRTLQSFYECAMSTVSRISQRTDLTFTQLQIMNHINYRGLALQKEMRKQFHLTQGALSTALKDLEKRELIMRTQSPVDQREWVIALSPQGEKLLGEIGQPLYNQLQKLAEAHPQQVGQLIDSVEWFTETFSLEEV</sequence>
<dbReference type="GO" id="GO:0006950">
    <property type="term" value="P:response to stress"/>
    <property type="evidence" value="ECO:0007669"/>
    <property type="project" value="TreeGrafter"/>
</dbReference>
<evidence type="ECO:0000256" key="2">
    <source>
        <dbReference type="ARBA" id="ARBA00023125"/>
    </source>
</evidence>
<dbReference type="InterPro" id="IPR000835">
    <property type="entry name" value="HTH_MarR-typ"/>
</dbReference>
<dbReference type="SUPFAM" id="SSF46785">
    <property type="entry name" value="Winged helix' DNA-binding domain"/>
    <property type="match status" value="1"/>
</dbReference>
<dbReference type="GO" id="GO:0003677">
    <property type="term" value="F:DNA binding"/>
    <property type="evidence" value="ECO:0007669"/>
    <property type="project" value="UniProtKB-KW"/>
</dbReference>
<organism evidence="6 7">
    <name type="scientific">Heliomicrobium undosum</name>
    <dbReference type="NCBI Taxonomy" id="121734"/>
    <lineage>
        <taxon>Bacteria</taxon>
        <taxon>Bacillati</taxon>
        <taxon>Bacillota</taxon>
        <taxon>Clostridia</taxon>
        <taxon>Eubacteriales</taxon>
        <taxon>Heliobacteriaceae</taxon>
        <taxon>Heliomicrobium</taxon>
    </lineage>
</organism>
<keyword evidence="7" id="KW-1185">Reference proteome</keyword>
<feature type="compositionally biased region" description="Polar residues" evidence="4">
    <location>
        <begin position="22"/>
        <end position="45"/>
    </location>
</feature>
<reference evidence="6 7" key="1">
    <citation type="submission" date="2020-01" db="EMBL/GenBank/DDBJ databases">
        <title>Whole-genome sequence of Heliobacterium undosum DSM 13378.</title>
        <authorList>
            <person name="Kyndt J.A."/>
            <person name="Meyer T.E."/>
        </authorList>
    </citation>
    <scope>NUCLEOTIDE SEQUENCE [LARGE SCALE GENOMIC DNA]</scope>
    <source>
        <strain evidence="6 7">DSM 13378</strain>
    </source>
</reference>
<evidence type="ECO:0000256" key="1">
    <source>
        <dbReference type="ARBA" id="ARBA00023015"/>
    </source>
</evidence>
<dbReference type="Proteomes" id="UP000463470">
    <property type="component" value="Unassembled WGS sequence"/>
</dbReference>
<keyword evidence="2" id="KW-0238">DNA-binding</keyword>
<comment type="caution">
    <text evidence="6">The sequence shown here is derived from an EMBL/GenBank/DDBJ whole genome shotgun (WGS) entry which is preliminary data.</text>
</comment>
<dbReference type="Gene3D" id="1.10.10.10">
    <property type="entry name" value="Winged helix-like DNA-binding domain superfamily/Winged helix DNA-binding domain"/>
    <property type="match status" value="1"/>
</dbReference>
<dbReference type="InterPro" id="IPR023187">
    <property type="entry name" value="Tscrpt_reg_MarR-type_CS"/>
</dbReference>
<dbReference type="PANTHER" id="PTHR33164">
    <property type="entry name" value="TRANSCRIPTIONAL REGULATOR, MARR FAMILY"/>
    <property type="match status" value="1"/>
</dbReference>
<dbReference type="GO" id="GO:0003700">
    <property type="term" value="F:DNA-binding transcription factor activity"/>
    <property type="evidence" value="ECO:0007669"/>
    <property type="project" value="InterPro"/>
</dbReference>
<gene>
    <name evidence="6" type="ORF">GTO91_08255</name>
</gene>
<dbReference type="SMART" id="SM00347">
    <property type="entry name" value="HTH_MARR"/>
    <property type="match status" value="1"/>
</dbReference>
<dbReference type="InterPro" id="IPR036388">
    <property type="entry name" value="WH-like_DNA-bd_sf"/>
</dbReference>
<proteinExistence type="predicted"/>
<dbReference type="InterPro" id="IPR039422">
    <property type="entry name" value="MarR/SlyA-like"/>
</dbReference>
<evidence type="ECO:0000313" key="6">
    <source>
        <dbReference type="EMBL" id="MZP29695.1"/>
    </source>
</evidence>
<dbReference type="PROSITE" id="PS01117">
    <property type="entry name" value="HTH_MARR_1"/>
    <property type="match status" value="1"/>
</dbReference>